<comment type="caution">
    <text evidence="6">The sequence shown here is derived from an EMBL/GenBank/DDBJ whole genome shotgun (WGS) entry which is preliminary data.</text>
</comment>
<dbReference type="Pfam" id="PF04216">
    <property type="entry name" value="FdhE_N"/>
    <property type="match status" value="1"/>
</dbReference>
<accession>A0A533I982</accession>
<dbReference type="Pfam" id="PF24859">
    <property type="entry name" value="FdhE_central"/>
    <property type="match status" value="1"/>
</dbReference>
<evidence type="ECO:0000256" key="1">
    <source>
        <dbReference type="ARBA" id="ARBA00022490"/>
    </source>
</evidence>
<dbReference type="InterPro" id="IPR006452">
    <property type="entry name" value="Formate_DH_accessory"/>
</dbReference>
<dbReference type="PANTHER" id="PTHR37689:SF1">
    <property type="entry name" value="PROTEIN FDHE"/>
    <property type="match status" value="1"/>
</dbReference>
<comment type="function">
    <text evidence="2">Necessary for formate dehydrogenase activity.</text>
</comment>
<dbReference type="PANTHER" id="PTHR37689">
    <property type="entry name" value="PROTEIN FDHE"/>
    <property type="match status" value="1"/>
</dbReference>
<dbReference type="InterPro" id="IPR056796">
    <property type="entry name" value="FdhE_C"/>
</dbReference>
<reference evidence="6 7" key="1">
    <citation type="journal article" date="2017" name="Nat. Commun.">
        <title>In situ click chemistry generation of cyclooxygenase-2 inhibitors.</title>
        <authorList>
            <person name="Bhardwaj A."/>
            <person name="Kaur J."/>
            <person name="Wuest M."/>
            <person name="Wuest F."/>
        </authorList>
    </citation>
    <scope>NUCLEOTIDE SEQUENCE [LARGE SCALE GENOMIC DNA]</scope>
    <source>
        <strain evidence="6">S2_012_000_R3_94</strain>
    </source>
</reference>
<name>A0A533I982_PARDE</name>
<dbReference type="GO" id="GO:0008199">
    <property type="term" value="F:ferric iron binding"/>
    <property type="evidence" value="ECO:0007669"/>
    <property type="project" value="TreeGrafter"/>
</dbReference>
<keyword evidence="1 2" id="KW-0963">Cytoplasm</keyword>
<dbReference type="Gene3D" id="3.90.1670.10">
    <property type="entry name" value="FdhE-like domain"/>
    <property type="match status" value="1"/>
</dbReference>
<evidence type="ECO:0000313" key="7">
    <source>
        <dbReference type="Proteomes" id="UP000315344"/>
    </source>
</evidence>
<dbReference type="GO" id="GO:0005829">
    <property type="term" value="C:cytosol"/>
    <property type="evidence" value="ECO:0007669"/>
    <property type="project" value="TreeGrafter"/>
</dbReference>
<dbReference type="PIRSF" id="PIRSF018296">
    <property type="entry name" value="Format_dh_formtn"/>
    <property type="match status" value="1"/>
</dbReference>
<dbReference type="AlphaFoldDB" id="A0A533I982"/>
<dbReference type="InterPro" id="IPR056797">
    <property type="entry name" value="FdhE_central"/>
</dbReference>
<comment type="subcellular location">
    <subcellularLocation>
        <location evidence="2">Cytoplasm</location>
    </subcellularLocation>
</comment>
<dbReference type="InterPro" id="IPR024064">
    <property type="entry name" value="FdhE-like_sf"/>
</dbReference>
<gene>
    <name evidence="2 6" type="primary">fdhE</name>
    <name evidence="6" type="ORF">DI616_12185</name>
</gene>
<dbReference type="CDD" id="cd16341">
    <property type="entry name" value="FdhE"/>
    <property type="match status" value="1"/>
</dbReference>
<dbReference type="Proteomes" id="UP000315344">
    <property type="component" value="Unassembled WGS sequence"/>
</dbReference>
<evidence type="ECO:0000259" key="5">
    <source>
        <dbReference type="Pfam" id="PF24860"/>
    </source>
</evidence>
<protein>
    <recommendedName>
        <fullName evidence="2">Protein FdhE homolog</fullName>
    </recommendedName>
</protein>
<comment type="similarity">
    <text evidence="2">Belongs to the FdhE family.</text>
</comment>
<dbReference type="HAMAP" id="MF_00611">
    <property type="entry name" value="FdeH"/>
    <property type="match status" value="1"/>
</dbReference>
<proteinExistence type="inferred from homology"/>
<dbReference type="Pfam" id="PF24860">
    <property type="entry name" value="FdhE_C"/>
    <property type="match status" value="1"/>
</dbReference>
<evidence type="ECO:0000259" key="3">
    <source>
        <dbReference type="Pfam" id="PF04216"/>
    </source>
</evidence>
<feature type="domain" description="FdhE C-terminal" evidence="5">
    <location>
        <begin position="222"/>
        <end position="300"/>
    </location>
</feature>
<dbReference type="NCBIfam" id="TIGR01562">
    <property type="entry name" value="FdhE"/>
    <property type="match status" value="1"/>
</dbReference>
<evidence type="ECO:0000313" key="6">
    <source>
        <dbReference type="EMBL" id="TKW66228.1"/>
    </source>
</evidence>
<dbReference type="InterPro" id="IPR056774">
    <property type="entry name" value="FdhE_N"/>
</dbReference>
<feature type="domain" description="FdhE N-terminal" evidence="3">
    <location>
        <begin position="17"/>
        <end position="179"/>
    </location>
</feature>
<dbReference type="EMBL" id="VAFL01000008">
    <property type="protein sequence ID" value="TKW66228.1"/>
    <property type="molecule type" value="Genomic_DNA"/>
</dbReference>
<sequence>MSPVPDPSVIGGVAAPDFARLPDPAALFARRAGRLRVLAEDARLGPYLRFLADLAALQAEIAQDLLPAETLRADLIARNRSYRMPPIDRDMLILFGDMTLTMQMMLDRASRIEMPAPAKAALDALRDAPAEDLQTLLAELAADRVPDGFAAPAAFAAAALQVTAARLAATLDASQLVPIRTGVCPTCGGKPAVSIVTATQNQEGARYACCATCATEWNEVRVKCLCCGSTKGIGYRALEADPEKANIRAEICDECHSWVKILYQNRDAALDPMADDIASLGLDAQMRESVWERGGFNPFLIGY</sequence>
<evidence type="ECO:0000256" key="2">
    <source>
        <dbReference type="HAMAP-Rule" id="MF_00611"/>
    </source>
</evidence>
<dbReference type="GO" id="GO:0051604">
    <property type="term" value="P:protein maturation"/>
    <property type="evidence" value="ECO:0007669"/>
    <property type="project" value="TreeGrafter"/>
</dbReference>
<evidence type="ECO:0000259" key="4">
    <source>
        <dbReference type="Pfam" id="PF24859"/>
    </source>
</evidence>
<dbReference type="SUPFAM" id="SSF144020">
    <property type="entry name" value="FdhE-like"/>
    <property type="match status" value="1"/>
</dbReference>
<feature type="domain" description="FdhE central" evidence="4">
    <location>
        <begin position="183"/>
        <end position="221"/>
    </location>
</feature>
<organism evidence="6 7">
    <name type="scientific">Paracoccus denitrificans</name>
    <dbReference type="NCBI Taxonomy" id="266"/>
    <lineage>
        <taxon>Bacteria</taxon>
        <taxon>Pseudomonadati</taxon>
        <taxon>Pseudomonadota</taxon>
        <taxon>Alphaproteobacteria</taxon>
        <taxon>Rhodobacterales</taxon>
        <taxon>Paracoccaceae</taxon>
        <taxon>Paracoccus</taxon>
    </lineage>
</organism>